<keyword evidence="2" id="KW-0813">Transport</keyword>
<feature type="transmembrane region" description="Helical" evidence="7">
    <location>
        <begin position="159"/>
        <end position="181"/>
    </location>
</feature>
<keyword evidence="6 7" id="KW-0472">Membrane</keyword>
<evidence type="ECO:0000313" key="9">
    <source>
        <dbReference type="EMBL" id="GAA1556163.1"/>
    </source>
</evidence>
<feature type="transmembrane region" description="Helical" evidence="7">
    <location>
        <begin position="33"/>
        <end position="58"/>
    </location>
</feature>
<evidence type="ECO:0000256" key="3">
    <source>
        <dbReference type="ARBA" id="ARBA00022475"/>
    </source>
</evidence>
<feature type="transmembrane region" description="Helical" evidence="7">
    <location>
        <begin position="221"/>
        <end position="241"/>
    </location>
</feature>
<reference evidence="9 10" key="1">
    <citation type="journal article" date="2019" name="Int. J. Syst. Evol. Microbiol.">
        <title>The Global Catalogue of Microorganisms (GCM) 10K type strain sequencing project: providing services to taxonomists for standard genome sequencing and annotation.</title>
        <authorList>
            <consortium name="The Broad Institute Genomics Platform"/>
            <consortium name="The Broad Institute Genome Sequencing Center for Infectious Disease"/>
            <person name="Wu L."/>
            <person name="Ma J."/>
        </authorList>
    </citation>
    <scope>NUCLEOTIDE SEQUENCE [LARGE SCALE GENOMIC DNA]</scope>
    <source>
        <strain evidence="9 10">JCM 14303</strain>
    </source>
</reference>
<dbReference type="InterPro" id="IPR035906">
    <property type="entry name" value="MetI-like_sf"/>
</dbReference>
<dbReference type="PROSITE" id="PS50928">
    <property type="entry name" value="ABC_TM1"/>
    <property type="match status" value="2"/>
</dbReference>
<feature type="transmembrane region" description="Helical" evidence="7">
    <location>
        <begin position="328"/>
        <end position="352"/>
    </location>
</feature>
<keyword evidence="10" id="KW-1185">Reference proteome</keyword>
<dbReference type="EMBL" id="BAAANC010000004">
    <property type="protein sequence ID" value="GAA1556163.1"/>
    <property type="molecule type" value="Genomic_DNA"/>
</dbReference>
<proteinExistence type="predicted"/>
<dbReference type="Proteomes" id="UP001500363">
    <property type="component" value="Unassembled WGS sequence"/>
</dbReference>
<evidence type="ECO:0000256" key="2">
    <source>
        <dbReference type="ARBA" id="ARBA00022448"/>
    </source>
</evidence>
<feature type="domain" description="ABC transmembrane type-1" evidence="8">
    <location>
        <begin position="386"/>
        <end position="577"/>
    </location>
</feature>
<dbReference type="CDD" id="cd06261">
    <property type="entry name" value="TM_PBP2"/>
    <property type="match status" value="1"/>
</dbReference>
<keyword evidence="5 7" id="KW-1133">Transmembrane helix</keyword>
<dbReference type="SUPFAM" id="SSF161098">
    <property type="entry name" value="MetI-like"/>
    <property type="match status" value="2"/>
</dbReference>
<dbReference type="Gene3D" id="1.10.3720.10">
    <property type="entry name" value="MetI-like"/>
    <property type="match status" value="2"/>
</dbReference>
<dbReference type="InterPro" id="IPR050809">
    <property type="entry name" value="UgpAE/MalFG_permease"/>
</dbReference>
<gene>
    <name evidence="9" type="ORF">GCM10009741_70920</name>
</gene>
<sequence length="591" mass="62087">MGLRSNGLSLEVAGRAVSGRPVTGRPQRPAGPYLLGIPALLLTSLLLVPIVITVVAAFRLPDGSFGFSNFAVMGDPAALHAVRNSVAWVAVAVALVVVGFLLAVVSYRLPGLSSFLQPALVIPFAVSVLVSGATFRLIFDSAPERGTVTAVWSSLFGSSPVWLGPGLFWLVLVSAFGWTWLGYVVSLFRAGLDAIPDDVSRTIAAEGLTGLRRWRALELPLLRPITGVITLTLVVAAVRVFDLVLIVVPGPMQHDADVLGLNWWRATTTGDDSGRTAALGVVLFAIVAAVAVIGVRGLRRRRWAMPVSVVPADSTLRRPKPSKRVRRIGWTAGFAVSLFWILPAVVLVATALHSPREAGLRGWWSLHGLGLSSFDAAASIGLLRSLLSTVLISSVATVVLLVVAVPTAYLVAWGGLPTWLGRVVTSVFVVLAVTPVQMYAAPLRDAIDAAGLTGSRIALGLVHAAAGLPFAVLLLRSAFASAPPMLVAEALQGPARQSAVLATVQRTYRPAVIAVAVLEFVLVWNDFIVGFLISGAGTTPLSLVLWGEARQFSSSSGTVAAAAVVASVVPAVLMLTFWRTVVRGLTIGSRP</sequence>
<evidence type="ECO:0000256" key="5">
    <source>
        <dbReference type="ARBA" id="ARBA00022989"/>
    </source>
</evidence>
<organism evidence="9 10">
    <name type="scientific">Kribbella lupini</name>
    <dbReference type="NCBI Taxonomy" id="291602"/>
    <lineage>
        <taxon>Bacteria</taxon>
        <taxon>Bacillati</taxon>
        <taxon>Actinomycetota</taxon>
        <taxon>Actinomycetes</taxon>
        <taxon>Propionibacteriales</taxon>
        <taxon>Kribbellaceae</taxon>
        <taxon>Kribbella</taxon>
    </lineage>
</organism>
<feature type="transmembrane region" description="Helical" evidence="7">
    <location>
        <begin position="457"/>
        <end position="479"/>
    </location>
</feature>
<evidence type="ECO:0000256" key="1">
    <source>
        <dbReference type="ARBA" id="ARBA00004651"/>
    </source>
</evidence>
<evidence type="ECO:0000256" key="7">
    <source>
        <dbReference type="SAM" id="Phobius"/>
    </source>
</evidence>
<feature type="transmembrane region" description="Helical" evidence="7">
    <location>
        <begin position="558"/>
        <end position="578"/>
    </location>
</feature>
<feature type="transmembrane region" description="Helical" evidence="7">
    <location>
        <begin position="119"/>
        <end position="139"/>
    </location>
</feature>
<comment type="subcellular location">
    <subcellularLocation>
        <location evidence="1">Cell membrane</location>
        <topology evidence="1">Multi-pass membrane protein</topology>
    </subcellularLocation>
</comment>
<evidence type="ECO:0000313" key="10">
    <source>
        <dbReference type="Proteomes" id="UP001500363"/>
    </source>
</evidence>
<comment type="caution">
    <text evidence="9">The sequence shown here is derived from an EMBL/GenBank/DDBJ whole genome shotgun (WGS) entry which is preliminary data.</text>
</comment>
<protein>
    <recommendedName>
        <fullName evidence="8">ABC transmembrane type-1 domain-containing protein</fullName>
    </recommendedName>
</protein>
<evidence type="ECO:0000256" key="6">
    <source>
        <dbReference type="ARBA" id="ARBA00023136"/>
    </source>
</evidence>
<keyword evidence="4 7" id="KW-0812">Transmembrane</keyword>
<accession>A0ABN2CD98</accession>
<keyword evidence="3" id="KW-1003">Cell membrane</keyword>
<feature type="transmembrane region" description="Helical" evidence="7">
    <location>
        <begin position="390"/>
        <end position="413"/>
    </location>
</feature>
<feature type="transmembrane region" description="Helical" evidence="7">
    <location>
        <begin position="86"/>
        <end position="107"/>
    </location>
</feature>
<feature type="transmembrane region" description="Helical" evidence="7">
    <location>
        <begin position="277"/>
        <end position="295"/>
    </location>
</feature>
<evidence type="ECO:0000256" key="4">
    <source>
        <dbReference type="ARBA" id="ARBA00022692"/>
    </source>
</evidence>
<dbReference type="InterPro" id="IPR000515">
    <property type="entry name" value="MetI-like"/>
</dbReference>
<feature type="transmembrane region" description="Helical" evidence="7">
    <location>
        <begin position="419"/>
        <end position="436"/>
    </location>
</feature>
<evidence type="ECO:0000259" key="8">
    <source>
        <dbReference type="PROSITE" id="PS50928"/>
    </source>
</evidence>
<dbReference type="RefSeq" id="WP_344182169.1">
    <property type="nucleotide sequence ID" value="NZ_BAAANC010000004.1"/>
</dbReference>
<name>A0ABN2CD98_9ACTN</name>
<dbReference type="PANTHER" id="PTHR43227">
    <property type="entry name" value="BLL4140 PROTEIN"/>
    <property type="match status" value="1"/>
</dbReference>
<dbReference type="PANTHER" id="PTHR43227:SF8">
    <property type="entry name" value="DIACETYLCHITOBIOSE UPTAKE SYSTEM PERMEASE PROTEIN DASB"/>
    <property type="match status" value="1"/>
</dbReference>
<feature type="domain" description="ABC transmembrane type-1" evidence="8">
    <location>
        <begin position="81"/>
        <end position="294"/>
    </location>
</feature>